<reference evidence="2 3" key="1">
    <citation type="submission" date="2020-08" db="EMBL/GenBank/DDBJ databases">
        <title>Sequencing the genomes of 1000 actinobacteria strains.</title>
        <authorList>
            <person name="Klenk H.-P."/>
        </authorList>
    </citation>
    <scope>NUCLEOTIDE SEQUENCE [LARGE SCALE GENOMIC DNA]</scope>
    <source>
        <strain evidence="2 3">DSM 43768</strain>
    </source>
</reference>
<proteinExistence type="predicted"/>
<evidence type="ECO:0000256" key="1">
    <source>
        <dbReference type="SAM" id="MobiDB-lite"/>
    </source>
</evidence>
<organism evidence="2 3">
    <name type="scientific">Nonomuraea rubra</name>
    <dbReference type="NCBI Taxonomy" id="46180"/>
    <lineage>
        <taxon>Bacteria</taxon>
        <taxon>Bacillati</taxon>
        <taxon>Actinomycetota</taxon>
        <taxon>Actinomycetes</taxon>
        <taxon>Streptosporangiales</taxon>
        <taxon>Streptosporangiaceae</taxon>
        <taxon>Nonomuraea</taxon>
    </lineage>
</organism>
<evidence type="ECO:0000313" key="3">
    <source>
        <dbReference type="Proteomes" id="UP000565579"/>
    </source>
</evidence>
<sequence length="261" mass="27847">MCVPPSTYRRPLPCPPSRTAATDASEGPGRGWLAEEPEASSSTNPSSPATPPCRGPPANRLVLASSHAPLVTSPRLVRRSAGHFASPGPTLRWSLRLAWSDAPLVTSPDRSHSLRLDRSYSDAGHFVSLCGTLPRVTSPRPVALSPTRHLLLAPSHSSAGHVYWLRRTFVPPVAPRLCPTSCIVASCRQRHAVAPAALSWLRPTSRHRRLAPTVLRVRASRAALASPLPTAAARVTSTHDQEPSAGSPHVHGLVFSIGNHS</sequence>
<protein>
    <submittedName>
        <fullName evidence="2">Uncharacterized protein</fullName>
    </submittedName>
</protein>
<dbReference type="Proteomes" id="UP000565579">
    <property type="component" value="Unassembled WGS sequence"/>
</dbReference>
<keyword evidence="3" id="KW-1185">Reference proteome</keyword>
<gene>
    <name evidence="2" type="ORF">HD593_009284</name>
</gene>
<feature type="region of interest" description="Disordered" evidence="1">
    <location>
        <begin position="1"/>
        <end position="60"/>
    </location>
</feature>
<name>A0A7X0U4F8_9ACTN</name>
<evidence type="ECO:0000313" key="2">
    <source>
        <dbReference type="EMBL" id="MBB6554489.1"/>
    </source>
</evidence>
<dbReference type="AlphaFoldDB" id="A0A7X0U4F8"/>
<dbReference type="EMBL" id="JACHMI010000001">
    <property type="protein sequence ID" value="MBB6554489.1"/>
    <property type="molecule type" value="Genomic_DNA"/>
</dbReference>
<comment type="caution">
    <text evidence="2">The sequence shown here is derived from an EMBL/GenBank/DDBJ whole genome shotgun (WGS) entry which is preliminary data.</text>
</comment>
<accession>A0A7X0U4F8</accession>